<sequence length="185" mass="19824">MARSRGAPGHAVLLSVVFSCRARACGRGRDRRRRSAELDVPELPRHGKYAGRVHPVSRRAKLTVVTRGPVGERGTVSDRIELAEVVGAVRDGLVEAASQGAGKGLRFELGDIQMEFMVEVRRDARARGGVKAWVVDAGAEAGLSAARTHKVSFTLKPRDTATGQDWLIADDDEGDVSGFPAAARD</sequence>
<feature type="domain" description="Trypsin-co-occurring" evidence="1">
    <location>
        <begin position="80"/>
        <end position="157"/>
    </location>
</feature>
<protein>
    <recommendedName>
        <fullName evidence="1">Trypsin-co-occurring domain-containing protein</fullName>
    </recommendedName>
</protein>
<organism evidence="2 3">
    <name type="scientific">Streptomyces poonensis</name>
    <dbReference type="NCBI Taxonomy" id="68255"/>
    <lineage>
        <taxon>Bacteria</taxon>
        <taxon>Bacillati</taxon>
        <taxon>Actinomycetota</taxon>
        <taxon>Actinomycetes</taxon>
        <taxon>Kitasatosporales</taxon>
        <taxon>Streptomycetaceae</taxon>
        <taxon>Streptomyces</taxon>
    </lineage>
</organism>
<dbReference type="PROSITE" id="PS51257">
    <property type="entry name" value="PROKAR_LIPOPROTEIN"/>
    <property type="match status" value="1"/>
</dbReference>
<proteinExistence type="predicted"/>
<evidence type="ECO:0000313" key="3">
    <source>
        <dbReference type="Proteomes" id="UP000622166"/>
    </source>
</evidence>
<evidence type="ECO:0000259" key="1">
    <source>
        <dbReference type="Pfam" id="PF19631"/>
    </source>
</evidence>
<dbReference type="Pfam" id="PF19631">
    <property type="entry name" value="Trypco2"/>
    <property type="match status" value="1"/>
</dbReference>
<name>A0A918ULG8_9ACTN</name>
<keyword evidence="3" id="KW-1185">Reference proteome</keyword>
<dbReference type="EMBL" id="BMVW01000008">
    <property type="protein sequence ID" value="GGZ19181.1"/>
    <property type="molecule type" value="Genomic_DNA"/>
</dbReference>
<gene>
    <name evidence="2" type="ORF">GCM10010365_44470</name>
</gene>
<dbReference type="InterPro" id="IPR045608">
    <property type="entry name" value="Trypco2"/>
</dbReference>
<dbReference type="Proteomes" id="UP000622166">
    <property type="component" value="Unassembled WGS sequence"/>
</dbReference>
<reference evidence="2" key="1">
    <citation type="journal article" date="2014" name="Int. J. Syst. Evol. Microbiol.">
        <title>Complete genome sequence of Corynebacterium casei LMG S-19264T (=DSM 44701T), isolated from a smear-ripened cheese.</title>
        <authorList>
            <consortium name="US DOE Joint Genome Institute (JGI-PGF)"/>
            <person name="Walter F."/>
            <person name="Albersmeier A."/>
            <person name="Kalinowski J."/>
            <person name="Ruckert C."/>
        </authorList>
    </citation>
    <scope>NUCLEOTIDE SEQUENCE</scope>
    <source>
        <strain evidence="2">JCM 4815</strain>
    </source>
</reference>
<dbReference type="AlphaFoldDB" id="A0A918ULG8"/>
<accession>A0A918ULG8</accession>
<evidence type="ECO:0000313" key="2">
    <source>
        <dbReference type="EMBL" id="GGZ19181.1"/>
    </source>
</evidence>
<comment type="caution">
    <text evidence="2">The sequence shown here is derived from an EMBL/GenBank/DDBJ whole genome shotgun (WGS) entry which is preliminary data.</text>
</comment>
<reference evidence="2" key="2">
    <citation type="submission" date="2020-09" db="EMBL/GenBank/DDBJ databases">
        <authorList>
            <person name="Sun Q."/>
            <person name="Ohkuma M."/>
        </authorList>
    </citation>
    <scope>NUCLEOTIDE SEQUENCE</scope>
    <source>
        <strain evidence="2">JCM 4815</strain>
    </source>
</reference>